<proteinExistence type="predicted"/>
<organism evidence="1 2">
    <name type="scientific">Musa troglodytarum</name>
    <name type="common">fe'i banana</name>
    <dbReference type="NCBI Taxonomy" id="320322"/>
    <lineage>
        <taxon>Eukaryota</taxon>
        <taxon>Viridiplantae</taxon>
        <taxon>Streptophyta</taxon>
        <taxon>Embryophyta</taxon>
        <taxon>Tracheophyta</taxon>
        <taxon>Spermatophyta</taxon>
        <taxon>Magnoliopsida</taxon>
        <taxon>Liliopsida</taxon>
        <taxon>Zingiberales</taxon>
        <taxon>Musaceae</taxon>
        <taxon>Musa</taxon>
    </lineage>
</organism>
<accession>A0A9E7HT13</accession>
<sequence length="77" mass="8895">MIDDATTCDSGVHCPAVHVLTVGDRGSCFRLQQISKNDKTCKDGRMTVRLLMKYSDKEKPQEFWEFVYHLPTEYINP</sequence>
<gene>
    <name evidence="1" type="ORF">MUK42_14678</name>
</gene>
<dbReference type="Proteomes" id="UP001055439">
    <property type="component" value="Chromosome 8"/>
</dbReference>
<name>A0A9E7HT13_9LILI</name>
<evidence type="ECO:0000313" key="2">
    <source>
        <dbReference type="Proteomes" id="UP001055439"/>
    </source>
</evidence>
<dbReference type="EMBL" id="CP097510">
    <property type="protein sequence ID" value="URE39031.1"/>
    <property type="molecule type" value="Genomic_DNA"/>
</dbReference>
<evidence type="ECO:0000313" key="1">
    <source>
        <dbReference type="EMBL" id="URE39031.1"/>
    </source>
</evidence>
<dbReference type="AlphaFoldDB" id="A0A9E7HT13"/>
<keyword evidence="2" id="KW-1185">Reference proteome</keyword>
<protein>
    <submittedName>
        <fullName evidence="1">Uncharacterized protein</fullName>
    </submittedName>
</protein>
<reference evidence="1" key="1">
    <citation type="submission" date="2022-05" db="EMBL/GenBank/DDBJ databases">
        <title>The Musa troglodytarum L. genome provides insights into the mechanism of non-climacteric behaviour and enrichment of carotenoids.</title>
        <authorList>
            <person name="Wang J."/>
        </authorList>
    </citation>
    <scope>NUCLEOTIDE SEQUENCE</scope>
    <source>
        <tissue evidence="1">Leaf</tissue>
    </source>
</reference>